<feature type="transmembrane region" description="Helical" evidence="1">
    <location>
        <begin position="314"/>
        <end position="333"/>
    </location>
</feature>
<dbReference type="RefSeq" id="WP_136446516.1">
    <property type="nucleotide sequence ID" value="NZ_SSXH01000011.1"/>
</dbReference>
<feature type="transmembrane region" description="Helical" evidence="1">
    <location>
        <begin position="278"/>
        <end position="302"/>
    </location>
</feature>
<proteinExistence type="predicted"/>
<keyword evidence="1" id="KW-0472">Membrane</keyword>
<evidence type="ECO:0000256" key="1">
    <source>
        <dbReference type="SAM" id="Phobius"/>
    </source>
</evidence>
<keyword evidence="3" id="KW-1185">Reference proteome</keyword>
<protein>
    <submittedName>
        <fullName evidence="2">Uncharacterized protein</fullName>
    </submittedName>
</protein>
<dbReference type="AlphaFoldDB" id="A0A4S5EVE9"/>
<reference evidence="2 3" key="1">
    <citation type="submission" date="2019-04" db="EMBL/GenBank/DDBJ databases">
        <title>Draft genome sequences for three unisolated Alnus-infective Frankia Sp+ strains, AgTrS, AiOr and AvVan, the first sequenced Frankia strains able to sporulate in-planta.</title>
        <authorList>
            <person name="Bethencourt L."/>
            <person name="Vautrin F."/>
            <person name="Taib N."/>
            <person name="Dubost A."/>
            <person name="Castro-Garcia L."/>
            <person name="Imbaud O."/>
            <person name="Abrouk D."/>
            <person name="Fournier P."/>
            <person name="Briolay J."/>
            <person name="Nguyen A."/>
            <person name="Normand P."/>
            <person name="Fernandez M.P."/>
            <person name="Brochier-Armanet C."/>
            <person name="Herrera-Belaroussi A."/>
        </authorList>
    </citation>
    <scope>NUCLEOTIDE SEQUENCE [LARGE SCALE GENOMIC DNA]</scope>
    <source>
        <strain evidence="2 3">AvVan</strain>
    </source>
</reference>
<organism evidence="2 3">
    <name type="scientific">Candidatus Frankia alpina</name>
    <dbReference type="NCBI Taxonomy" id="2699483"/>
    <lineage>
        <taxon>Bacteria</taxon>
        <taxon>Bacillati</taxon>
        <taxon>Actinomycetota</taxon>
        <taxon>Actinomycetes</taxon>
        <taxon>Frankiales</taxon>
        <taxon>Frankiaceae</taxon>
        <taxon>Frankia</taxon>
    </lineage>
</organism>
<gene>
    <name evidence="2" type="ORF">E7Y31_01205</name>
</gene>
<accession>A0A4S5EVE9</accession>
<feature type="transmembrane region" description="Helical" evidence="1">
    <location>
        <begin position="250"/>
        <end position="272"/>
    </location>
</feature>
<comment type="caution">
    <text evidence="2">The sequence shown here is derived from an EMBL/GenBank/DDBJ whole genome shotgun (WGS) entry which is preliminary data.</text>
</comment>
<dbReference type="Proteomes" id="UP000305282">
    <property type="component" value="Unassembled WGS sequence"/>
</dbReference>
<evidence type="ECO:0000313" key="3">
    <source>
        <dbReference type="Proteomes" id="UP000305282"/>
    </source>
</evidence>
<sequence length="350" mass="37981">MSRSLSQRLADLPPETDPGFGTAARALLAGPDAGDEILTAIIEDADLPEQTRFNAFYCLQARAWRRKDHRRHRANTDRYQSRFSRHPMFFYLQAEYYAALGDDPANLDAALTFAVEAVERLMGVPGVLHLAAEIIADRHERDPGSDPRLLLDAERHVRQAIALSDSRYPRYHATHATHARIATLRGAFTAARASIARAIEDEDSTGAEYALRIGDYQLIRSRIQYAQEAERLGARQEEATRELRQIRSQVLEIMGLLAAVIAFITTAANIAAGQPARPAAGLLTLAGGVTLLVFWGFHVLLIGTVSGGSAWRRVAPAVVGVILVTAGFLMTGWGPTGAGAAVHQSVGQGA</sequence>
<dbReference type="EMBL" id="SSXH01000011">
    <property type="protein sequence ID" value="THJ76192.1"/>
    <property type="molecule type" value="Genomic_DNA"/>
</dbReference>
<evidence type="ECO:0000313" key="2">
    <source>
        <dbReference type="EMBL" id="THJ76192.1"/>
    </source>
</evidence>
<keyword evidence="1" id="KW-0812">Transmembrane</keyword>
<name>A0A4S5EVE9_9ACTN</name>
<dbReference type="OrthoDB" id="3213493at2"/>
<keyword evidence="1" id="KW-1133">Transmembrane helix</keyword>